<accession>A0ABQ9NCC6</accession>
<dbReference type="PROSITE" id="PS50222">
    <property type="entry name" value="EF_HAND_2"/>
    <property type="match status" value="1"/>
</dbReference>
<feature type="domain" description="EF-hand" evidence="2">
    <location>
        <begin position="18"/>
        <end position="53"/>
    </location>
</feature>
<proteinExistence type="predicted"/>
<dbReference type="Proteomes" id="UP001174677">
    <property type="component" value="Chromosome 1"/>
</dbReference>
<gene>
    <name evidence="3" type="ORF">P3X46_001162</name>
</gene>
<comment type="caution">
    <text evidence="3">The sequence shown here is derived from an EMBL/GenBank/DDBJ whole genome shotgun (WGS) entry which is preliminary data.</text>
</comment>
<organism evidence="3 4">
    <name type="scientific">Hevea brasiliensis</name>
    <name type="common">Para rubber tree</name>
    <name type="synonym">Siphonia brasiliensis</name>
    <dbReference type="NCBI Taxonomy" id="3981"/>
    <lineage>
        <taxon>Eukaryota</taxon>
        <taxon>Viridiplantae</taxon>
        <taxon>Streptophyta</taxon>
        <taxon>Embryophyta</taxon>
        <taxon>Tracheophyta</taxon>
        <taxon>Spermatophyta</taxon>
        <taxon>Magnoliopsida</taxon>
        <taxon>eudicotyledons</taxon>
        <taxon>Gunneridae</taxon>
        <taxon>Pentapetalae</taxon>
        <taxon>rosids</taxon>
        <taxon>fabids</taxon>
        <taxon>Malpighiales</taxon>
        <taxon>Euphorbiaceae</taxon>
        <taxon>Crotonoideae</taxon>
        <taxon>Micrandreae</taxon>
        <taxon>Hevea</taxon>
    </lineage>
</organism>
<evidence type="ECO:0000313" key="3">
    <source>
        <dbReference type="EMBL" id="KAJ9189914.1"/>
    </source>
</evidence>
<dbReference type="InterPro" id="IPR011992">
    <property type="entry name" value="EF-hand-dom_pair"/>
</dbReference>
<evidence type="ECO:0000313" key="4">
    <source>
        <dbReference type="Proteomes" id="UP001174677"/>
    </source>
</evidence>
<dbReference type="PROSITE" id="PS00018">
    <property type="entry name" value="EF_HAND_1"/>
    <property type="match status" value="1"/>
</dbReference>
<name>A0ABQ9NCC6_HEVBR</name>
<sequence length="58" mass="6476">MFLAVKIRKVFQYLGSTLPGLQAHQAIRLADANDDGAIDMSEISDLLRYAYNLGHVVR</sequence>
<protein>
    <recommendedName>
        <fullName evidence="2">EF-hand domain-containing protein</fullName>
    </recommendedName>
</protein>
<dbReference type="EMBL" id="JARPOI010000001">
    <property type="protein sequence ID" value="KAJ9189914.1"/>
    <property type="molecule type" value="Genomic_DNA"/>
</dbReference>
<reference evidence="3" key="1">
    <citation type="journal article" date="2023" name="Plant Biotechnol. J.">
        <title>Chromosome-level wild Hevea brasiliensis genome provides new tools for genomic-assisted breeding and valuable loci to elevate rubber yield.</title>
        <authorList>
            <person name="Cheng H."/>
            <person name="Song X."/>
            <person name="Hu Y."/>
            <person name="Wu T."/>
            <person name="Yang Q."/>
            <person name="An Z."/>
            <person name="Feng S."/>
            <person name="Deng Z."/>
            <person name="Wu W."/>
            <person name="Zeng X."/>
            <person name="Tu M."/>
            <person name="Wang X."/>
            <person name="Huang H."/>
        </authorList>
    </citation>
    <scope>NUCLEOTIDE SEQUENCE</scope>
    <source>
        <strain evidence="3">MT/VB/25A 57/8</strain>
    </source>
</reference>
<dbReference type="InterPro" id="IPR002048">
    <property type="entry name" value="EF_hand_dom"/>
</dbReference>
<evidence type="ECO:0000259" key="2">
    <source>
        <dbReference type="PROSITE" id="PS50222"/>
    </source>
</evidence>
<dbReference type="InterPro" id="IPR018247">
    <property type="entry name" value="EF_Hand_1_Ca_BS"/>
</dbReference>
<keyword evidence="4" id="KW-1185">Reference proteome</keyword>
<keyword evidence="1" id="KW-0106">Calcium</keyword>
<dbReference type="SUPFAM" id="SSF47473">
    <property type="entry name" value="EF-hand"/>
    <property type="match status" value="1"/>
</dbReference>
<evidence type="ECO:0000256" key="1">
    <source>
        <dbReference type="ARBA" id="ARBA00022837"/>
    </source>
</evidence>